<dbReference type="AlphaFoldDB" id="A0A561WQF3"/>
<evidence type="ECO:0000256" key="1">
    <source>
        <dbReference type="SAM" id="MobiDB-lite"/>
    </source>
</evidence>
<feature type="compositionally biased region" description="Pro residues" evidence="1">
    <location>
        <begin position="178"/>
        <end position="193"/>
    </location>
</feature>
<feature type="compositionally biased region" description="Low complexity" evidence="1">
    <location>
        <begin position="194"/>
        <end position="257"/>
    </location>
</feature>
<dbReference type="Proteomes" id="UP000320239">
    <property type="component" value="Unassembled WGS sequence"/>
</dbReference>
<name>A0A561WQF3_ACTTI</name>
<dbReference type="EMBL" id="VIWY01000001">
    <property type="protein sequence ID" value="TWG26077.1"/>
    <property type="molecule type" value="Genomic_DNA"/>
</dbReference>
<feature type="compositionally biased region" description="Basic and acidic residues" evidence="1">
    <location>
        <begin position="87"/>
        <end position="96"/>
    </location>
</feature>
<evidence type="ECO:0000313" key="2">
    <source>
        <dbReference type="EMBL" id="TWG26077.1"/>
    </source>
</evidence>
<feature type="region of interest" description="Disordered" evidence="1">
    <location>
        <begin position="78"/>
        <end position="304"/>
    </location>
</feature>
<reference evidence="2 3" key="1">
    <citation type="submission" date="2019-06" db="EMBL/GenBank/DDBJ databases">
        <title>Sequencing the genomes of 1000 actinobacteria strains.</title>
        <authorList>
            <person name="Klenk H.-P."/>
        </authorList>
    </citation>
    <scope>NUCLEOTIDE SEQUENCE [LARGE SCALE GENOMIC DNA]</scope>
    <source>
        <strain evidence="2 3">DSM 43866</strain>
    </source>
</reference>
<protein>
    <submittedName>
        <fullName evidence="2">Uncharacterized protein</fullName>
    </submittedName>
</protein>
<feature type="region of interest" description="Disordered" evidence="1">
    <location>
        <begin position="10"/>
        <end position="39"/>
    </location>
</feature>
<organism evidence="2 3">
    <name type="scientific">Actinoplanes teichomyceticus</name>
    <dbReference type="NCBI Taxonomy" id="1867"/>
    <lineage>
        <taxon>Bacteria</taxon>
        <taxon>Bacillati</taxon>
        <taxon>Actinomycetota</taxon>
        <taxon>Actinomycetes</taxon>
        <taxon>Micromonosporales</taxon>
        <taxon>Micromonosporaceae</taxon>
        <taxon>Actinoplanes</taxon>
    </lineage>
</organism>
<comment type="caution">
    <text evidence="2">The sequence shown here is derived from an EMBL/GenBank/DDBJ whole genome shotgun (WGS) entry which is preliminary data.</text>
</comment>
<accession>A0A561WQF3</accession>
<gene>
    <name evidence="2" type="ORF">FHX34_1011052</name>
</gene>
<evidence type="ECO:0000313" key="3">
    <source>
        <dbReference type="Proteomes" id="UP000320239"/>
    </source>
</evidence>
<keyword evidence="3" id="KW-1185">Reference proteome</keyword>
<sequence>MIAGGILVLGAAPAQADVASPDKPKPSPAETPDDDPMGTALAWTRGLRLSGPTGDDPVGRDGVFTLDRGTQRLFQVTFGQDDAAGDEPGKEKATRADRHRARPAREAGRGGNRFAGSVSSPLLGGARVTVTGALLPDGSRATESGPAARLAPADRDVRPASGMPPGGSPIAPGDLLPGPTPQPSDSPAPPYGPAGPARPGLDPSAPAVVSPSAPVAEDPSAPAATDPSTPAATDPAAAATVEPSAAAAGDPAGTDPSVLVDPAGTGPSVLVDPAPSGTPSPAPSSTPTAKIDDPRLNEEPIDAN</sequence>
<proteinExistence type="predicted"/>